<dbReference type="InterPro" id="IPR018060">
    <property type="entry name" value="HTH_AraC"/>
</dbReference>
<dbReference type="RefSeq" id="WP_244722540.1">
    <property type="nucleotide sequence ID" value="NZ_JALIRP010000002.1"/>
</dbReference>
<dbReference type="PROSITE" id="PS01124">
    <property type="entry name" value="HTH_ARAC_FAMILY_2"/>
    <property type="match status" value="1"/>
</dbReference>
<dbReference type="Pfam" id="PF12833">
    <property type="entry name" value="HTH_18"/>
    <property type="match status" value="1"/>
</dbReference>
<dbReference type="PANTHER" id="PTHR43280">
    <property type="entry name" value="ARAC-FAMILY TRANSCRIPTIONAL REGULATOR"/>
    <property type="match status" value="1"/>
</dbReference>
<keyword evidence="6" id="KW-1185">Reference proteome</keyword>
<dbReference type="InterPro" id="IPR018062">
    <property type="entry name" value="HTH_AraC-typ_CS"/>
</dbReference>
<proteinExistence type="predicted"/>
<protein>
    <submittedName>
        <fullName evidence="5">AraC family transcriptional regulator</fullName>
    </submittedName>
</protein>
<dbReference type="InterPro" id="IPR014710">
    <property type="entry name" value="RmlC-like_jellyroll"/>
</dbReference>
<dbReference type="Gene3D" id="2.60.120.10">
    <property type="entry name" value="Jelly Rolls"/>
    <property type="match status" value="1"/>
</dbReference>
<feature type="domain" description="HTH araC/xylS-type" evidence="4">
    <location>
        <begin position="185"/>
        <end position="285"/>
    </location>
</feature>
<evidence type="ECO:0000259" key="4">
    <source>
        <dbReference type="PROSITE" id="PS01124"/>
    </source>
</evidence>
<dbReference type="InterPro" id="IPR009057">
    <property type="entry name" value="Homeodomain-like_sf"/>
</dbReference>
<gene>
    <name evidence="5" type="ORF">MUG84_07210</name>
</gene>
<organism evidence="5 6">
    <name type="scientific">Paenibacillus mangrovi</name>
    <dbReference type="NCBI Taxonomy" id="2931978"/>
    <lineage>
        <taxon>Bacteria</taxon>
        <taxon>Bacillati</taxon>
        <taxon>Bacillota</taxon>
        <taxon>Bacilli</taxon>
        <taxon>Bacillales</taxon>
        <taxon>Paenibacillaceae</taxon>
        <taxon>Paenibacillus</taxon>
    </lineage>
</organism>
<dbReference type="GO" id="GO:0003700">
    <property type="term" value="F:DNA-binding transcription factor activity"/>
    <property type="evidence" value="ECO:0007669"/>
    <property type="project" value="InterPro"/>
</dbReference>
<evidence type="ECO:0000313" key="5">
    <source>
        <dbReference type="EMBL" id="MCJ8011537.1"/>
    </source>
</evidence>
<dbReference type="EMBL" id="JALIRP010000002">
    <property type="protein sequence ID" value="MCJ8011537.1"/>
    <property type="molecule type" value="Genomic_DNA"/>
</dbReference>
<dbReference type="GO" id="GO:0043565">
    <property type="term" value="F:sequence-specific DNA binding"/>
    <property type="evidence" value="ECO:0007669"/>
    <property type="project" value="InterPro"/>
</dbReference>
<dbReference type="SMART" id="SM00342">
    <property type="entry name" value="HTH_ARAC"/>
    <property type="match status" value="1"/>
</dbReference>
<reference evidence="5" key="1">
    <citation type="submission" date="2022-04" db="EMBL/GenBank/DDBJ databases">
        <title>Paenibacillus mangrovi sp. nov., a novel endophytic bacterium isolated from bark of Kandelia candel.</title>
        <authorList>
            <person name="Tuo L."/>
        </authorList>
    </citation>
    <scope>NUCLEOTIDE SEQUENCE</scope>
    <source>
        <strain evidence="5">KQZ6P-2</strain>
    </source>
</reference>
<evidence type="ECO:0000313" key="6">
    <source>
        <dbReference type="Proteomes" id="UP001139347"/>
    </source>
</evidence>
<dbReference type="Gene3D" id="1.10.10.60">
    <property type="entry name" value="Homeodomain-like"/>
    <property type="match status" value="2"/>
</dbReference>
<dbReference type="InterPro" id="IPR003313">
    <property type="entry name" value="AraC-bd"/>
</dbReference>
<keyword evidence="3" id="KW-0804">Transcription</keyword>
<dbReference type="SUPFAM" id="SSF46689">
    <property type="entry name" value="Homeodomain-like"/>
    <property type="match status" value="1"/>
</dbReference>
<dbReference type="SUPFAM" id="SSF51215">
    <property type="entry name" value="Regulatory protein AraC"/>
    <property type="match status" value="1"/>
</dbReference>
<sequence length="301" mass="35730">MNFAQFHPYVYYATAYPFSKSQTSISRICYASSLYLISEGKGILHTNGRSYEALPGSLFYIPSGQLHDWIADDHSPMVHICCYFDWHYIDRQSVFEFPSIICYNPLQLKPALIGPSFPYPISEYSKVESLRVWIDWFQSFYTSNEFTSEKTFMRNIQIQRNFQGFIEYFLTFALHEDNVPDPRIYKTLEQMEHDILNGCLHPLEVYYHELRISRGYFFEMFKKATGFSPNQYILHFRLSRAKYDLRFSQLSITEIAEKHQFSTVHYFSRIFRKFAGQSPSEFRDSYDSIPIQRSLEIKIEP</sequence>
<dbReference type="AlphaFoldDB" id="A0A9X2B4E1"/>
<dbReference type="PANTHER" id="PTHR43280:SF2">
    <property type="entry name" value="HTH-TYPE TRANSCRIPTIONAL REGULATOR EXSA"/>
    <property type="match status" value="1"/>
</dbReference>
<name>A0A9X2B4E1_9BACL</name>
<keyword evidence="2" id="KW-0238">DNA-binding</keyword>
<evidence type="ECO:0000256" key="2">
    <source>
        <dbReference type="ARBA" id="ARBA00023125"/>
    </source>
</evidence>
<dbReference type="Proteomes" id="UP001139347">
    <property type="component" value="Unassembled WGS sequence"/>
</dbReference>
<dbReference type="Pfam" id="PF02311">
    <property type="entry name" value="AraC_binding"/>
    <property type="match status" value="1"/>
</dbReference>
<evidence type="ECO:0000256" key="1">
    <source>
        <dbReference type="ARBA" id="ARBA00023015"/>
    </source>
</evidence>
<dbReference type="PROSITE" id="PS00041">
    <property type="entry name" value="HTH_ARAC_FAMILY_1"/>
    <property type="match status" value="1"/>
</dbReference>
<dbReference type="PRINTS" id="PR00032">
    <property type="entry name" value="HTHARAC"/>
</dbReference>
<keyword evidence="1" id="KW-0805">Transcription regulation</keyword>
<comment type="caution">
    <text evidence="5">The sequence shown here is derived from an EMBL/GenBank/DDBJ whole genome shotgun (WGS) entry which is preliminary data.</text>
</comment>
<evidence type="ECO:0000256" key="3">
    <source>
        <dbReference type="ARBA" id="ARBA00023163"/>
    </source>
</evidence>
<dbReference type="InterPro" id="IPR037923">
    <property type="entry name" value="HTH-like"/>
</dbReference>
<accession>A0A9X2B4E1</accession>
<dbReference type="InterPro" id="IPR020449">
    <property type="entry name" value="Tscrpt_reg_AraC-type_HTH"/>
</dbReference>